<feature type="binding site" evidence="10">
    <location>
        <begin position="284"/>
        <end position="286"/>
    </location>
    <ligand>
        <name>GTP</name>
        <dbReference type="ChEBI" id="CHEBI:37565"/>
    </ligand>
</feature>
<dbReference type="InterPro" id="IPR058240">
    <property type="entry name" value="rSAM_sf"/>
</dbReference>
<gene>
    <name evidence="10 13" type="primary">moaA</name>
    <name evidence="13" type="ORF">H9640_03550</name>
</gene>
<comment type="pathway">
    <text evidence="10">Cofactor biosynthesis; molybdopterin biosynthesis.</text>
</comment>
<dbReference type="Gene3D" id="3.20.20.70">
    <property type="entry name" value="Aldolase class I"/>
    <property type="match status" value="1"/>
</dbReference>
<evidence type="ECO:0000256" key="1">
    <source>
        <dbReference type="ARBA" id="ARBA00022485"/>
    </source>
</evidence>
<dbReference type="PANTHER" id="PTHR22960">
    <property type="entry name" value="MOLYBDOPTERIN COFACTOR SYNTHESIS PROTEIN A"/>
    <property type="match status" value="1"/>
</dbReference>
<dbReference type="RefSeq" id="WP_191789342.1">
    <property type="nucleotide sequence ID" value="NZ_JACSQE010000002.1"/>
</dbReference>
<feature type="region of interest" description="Disordered" evidence="11">
    <location>
        <begin position="312"/>
        <end position="331"/>
    </location>
</feature>
<evidence type="ECO:0000259" key="12">
    <source>
        <dbReference type="PROSITE" id="PS51918"/>
    </source>
</evidence>
<evidence type="ECO:0000256" key="3">
    <source>
        <dbReference type="ARBA" id="ARBA00022723"/>
    </source>
</evidence>
<feature type="binding site" evidence="10">
    <location>
        <position position="51"/>
    </location>
    <ligand>
        <name>[4Fe-4S] cluster</name>
        <dbReference type="ChEBI" id="CHEBI:49883"/>
        <label>1</label>
        <note>4Fe-4S-S-AdoMet</note>
    </ligand>
</feature>
<feature type="binding site" evidence="10">
    <location>
        <position position="182"/>
    </location>
    <ligand>
        <name>GTP</name>
        <dbReference type="ChEBI" id="CHEBI:37565"/>
    </ligand>
</feature>
<evidence type="ECO:0000256" key="4">
    <source>
        <dbReference type="ARBA" id="ARBA00022741"/>
    </source>
</evidence>
<dbReference type="CDD" id="cd01335">
    <property type="entry name" value="Radical_SAM"/>
    <property type="match status" value="1"/>
</dbReference>
<dbReference type="SFLD" id="SFLDS00029">
    <property type="entry name" value="Radical_SAM"/>
    <property type="match status" value="1"/>
</dbReference>
<feature type="binding site" evidence="10">
    <location>
        <position position="54"/>
    </location>
    <ligand>
        <name>[4Fe-4S] cluster</name>
        <dbReference type="ChEBI" id="CHEBI:49883"/>
        <label>1</label>
        <note>4Fe-4S-S-AdoMet</note>
    </ligand>
</feature>
<feature type="domain" description="Radical SAM core" evidence="12">
    <location>
        <begin position="31"/>
        <end position="245"/>
    </location>
</feature>
<feature type="binding site" evidence="10">
    <location>
        <position position="145"/>
    </location>
    <ligand>
        <name>S-adenosyl-L-methionine</name>
        <dbReference type="ChEBI" id="CHEBI:59789"/>
    </ligand>
</feature>
<dbReference type="PROSITE" id="PS51918">
    <property type="entry name" value="RADICAL_SAM"/>
    <property type="match status" value="1"/>
</dbReference>
<dbReference type="InterPro" id="IPR050105">
    <property type="entry name" value="MoCo_biosynth_MoaA/MoaC"/>
</dbReference>
<proteinExistence type="inferred from homology"/>
<dbReference type="InterPro" id="IPR010505">
    <property type="entry name" value="MoaA_twitch"/>
</dbReference>
<comment type="caution">
    <text evidence="13">The sequence shown here is derived from an EMBL/GenBank/DDBJ whole genome shotgun (WGS) entry which is preliminary data.</text>
</comment>
<dbReference type="InterPro" id="IPR013483">
    <property type="entry name" value="MoaA"/>
</dbReference>
<dbReference type="InterPro" id="IPR007197">
    <property type="entry name" value="rSAM"/>
</dbReference>
<dbReference type="Pfam" id="PF04055">
    <property type="entry name" value="Radical_SAM"/>
    <property type="match status" value="1"/>
</dbReference>
<feature type="binding site" evidence="10">
    <location>
        <position position="121"/>
    </location>
    <ligand>
        <name>GTP</name>
        <dbReference type="ChEBI" id="CHEBI:37565"/>
    </ligand>
</feature>
<sequence length="388" mass="41294">MTAVALGLPRVRPTGAPSTLGRPDTEALVDRYGRVAHDLRVSVTEKCSLRCTYCMPAEGLPAIPRDDLLTPSEIGRLVGIGYRLGIRDVRFTGGEPLMRPDLAEIVRRTRAAAPGVRISMTTNAIGLDKRVGELVEAGLDRVNVSLDTVDRTHFAELTRRDRLPQVLAGIRAALDAGLSPVKLNAVLMPETLAGATDLLAWAVEHGCRLRFIEQMPLDADQNWARDQLVSAERLLDVLGERFSLTPVGREDPSAPAEEWAVDGGPATVGIIASVTRSFCGDCDRTRLTAEGTVRSCLFGNEEVDLRSLLRSGRAAGSPGEVPGAGPDVRPDDAATDAAIVAAWQGAMWAKPFAHGLDRGAPDTRAVGGPADDPEAFARTERSMGAIGG</sequence>
<dbReference type="InterPro" id="IPR006638">
    <property type="entry name" value="Elp3/MiaA/NifB-like_rSAM"/>
</dbReference>
<feature type="binding site" evidence="10">
    <location>
        <position position="296"/>
    </location>
    <ligand>
        <name>[4Fe-4S] cluster</name>
        <dbReference type="ChEBI" id="CHEBI:49883"/>
        <label>2</label>
        <note>4Fe-4S-substrate</note>
    </ligand>
</feature>
<keyword evidence="1 10" id="KW-0004">4Fe-4S</keyword>
<feature type="binding site" evidence="10">
    <location>
        <position position="40"/>
    </location>
    <ligand>
        <name>GTP</name>
        <dbReference type="ChEBI" id="CHEBI:37565"/>
    </ligand>
</feature>
<dbReference type="Proteomes" id="UP000633601">
    <property type="component" value="Unassembled WGS sequence"/>
</dbReference>
<evidence type="ECO:0000256" key="6">
    <source>
        <dbReference type="ARBA" id="ARBA00023014"/>
    </source>
</evidence>
<evidence type="ECO:0000256" key="5">
    <source>
        <dbReference type="ARBA" id="ARBA00023004"/>
    </source>
</evidence>
<dbReference type="CDD" id="cd21117">
    <property type="entry name" value="Twitch_MoaA"/>
    <property type="match status" value="1"/>
</dbReference>
<feature type="binding site" evidence="10">
    <location>
        <position position="282"/>
    </location>
    <ligand>
        <name>[4Fe-4S] cluster</name>
        <dbReference type="ChEBI" id="CHEBI:49883"/>
        <label>2</label>
        <note>4Fe-4S-substrate</note>
    </ligand>
</feature>
<evidence type="ECO:0000313" key="14">
    <source>
        <dbReference type="Proteomes" id="UP000633601"/>
    </source>
</evidence>
<keyword evidence="8 10" id="KW-0501">Molybdenum cofactor biosynthesis</keyword>
<feature type="region of interest" description="Disordered" evidence="11">
    <location>
        <begin position="357"/>
        <end position="388"/>
    </location>
</feature>
<keyword evidence="6 10" id="KW-0411">Iron-sulfur</keyword>
<evidence type="ECO:0000256" key="10">
    <source>
        <dbReference type="HAMAP-Rule" id="MF_01225"/>
    </source>
</evidence>
<name>A0ABR8UYK8_9CELL</name>
<dbReference type="InterPro" id="IPR013785">
    <property type="entry name" value="Aldolase_TIM"/>
</dbReference>
<comment type="similarity">
    <text evidence="10">Belongs to the radical SAM superfamily. MoaA family.</text>
</comment>
<keyword evidence="5 10" id="KW-0408">Iron</keyword>
<keyword evidence="7 10" id="KW-0342">GTP-binding</keyword>
<comment type="cofactor">
    <cofactor evidence="10">
        <name>[4Fe-4S] cluster</name>
        <dbReference type="ChEBI" id="CHEBI:49883"/>
    </cofactor>
    <text evidence="10">Binds 2 [4Fe-4S] clusters. Binds 1 [4Fe-4S] cluster coordinated with 3 cysteines and an exchangeable S-adenosyl-L-methionine and 1 [4Fe-4S] cluster coordinated with 3 cysteines and the GTP-derived substrate.</text>
</comment>
<comment type="subunit">
    <text evidence="10">Monomer and homodimer.</text>
</comment>
<keyword evidence="4 10" id="KW-0547">Nucleotide-binding</keyword>
<evidence type="ECO:0000256" key="8">
    <source>
        <dbReference type="ARBA" id="ARBA00023150"/>
    </source>
</evidence>
<protein>
    <recommendedName>
        <fullName evidence="10">GTP 3',8-cyclase</fullName>
        <ecNumber evidence="10">4.1.99.22</ecNumber>
    </recommendedName>
    <alternativeName>
        <fullName evidence="10">Molybdenum cofactor biosynthesis protein A</fullName>
    </alternativeName>
</protein>
<dbReference type="NCBIfam" id="TIGR02666">
    <property type="entry name" value="moaA"/>
    <property type="match status" value="1"/>
</dbReference>
<dbReference type="PANTHER" id="PTHR22960:SF0">
    <property type="entry name" value="MOLYBDENUM COFACTOR BIOSYNTHESIS PROTEIN 1"/>
    <property type="match status" value="1"/>
</dbReference>
<keyword evidence="9 10" id="KW-0456">Lyase</keyword>
<dbReference type="EMBL" id="JACSQE010000002">
    <property type="protein sequence ID" value="MBD7997624.1"/>
    <property type="molecule type" value="Genomic_DNA"/>
</dbReference>
<evidence type="ECO:0000256" key="11">
    <source>
        <dbReference type="SAM" id="MobiDB-lite"/>
    </source>
</evidence>
<organism evidence="13 14">
    <name type="scientific">Oerskovia gallyi</name>
    <dbReference type="NCBI Taxonomy" id="2762226"/>
    <lineage>
        <taxon>Bacteria</taxon>
        <taxon>Bacillati</taxon>
        <taxon>Actinomycetota</taxon>
        <taxon>Actinomycetes</taxon>
        <taxon>Micrococcales</taxon>
        <taxon>Cellulomonadaceae</taxon>
        <taxon>Oerskovia</taxon>
    </lineage>
</organism>
<dbReference type="SFLD" id="SFLDG01386">
    <property type="entry name" value="main_SPASM_domain-containing"/>
    <property type="match status" value="1"/>
</dbReference>
<reference evidence="13 14" key="1">
    <citation type="submission" date="2020-08" db="EMBL/GenBank/DDBJ databases">
        <title>A Genomic Blueprint of the Chicken Gut Microbiome.</title>
        <authorList>
            <person name="Gilroy R."/>
            <person name="Ravi A."/>
            <person name="Getino M."/>
            <person name="Pursley I."/>
            <person name="Horton D.L."/>
            <person name="Alikhan N.-F."/>
            <person name="Baker D."/>
            <person name="Gharbi K."/>
            <person name="Hall N."/>
            <person name="Watson M."/>
            <person name="Adriaenssens E.M."/>
            <person name="Foster-Nyarko E."/>
            <person name="Jarju S."/>
            <person name="Secka A."/>
            <person name="Antonio M."/>
            <person name="Oren A."/>
            <person name="Chaudhuri R."/>
            <person name="La Ragione R.M."/>
            <person name="Hildebrand F."/>
            <person name="Pallen M.J."/>
        </authorList>
    </citation>
    <scope>NUCLEOTIDE SEQUENCE [LARGE SCALE GENOMIC DNA]</scope>
    <source>
        <strain evidence="13 14">Sa2CUA8</strain>
    </source>
</reference>
<feature type="binding site" evidence="10">
    <location>
        <position position="279"/>
    </location>
    <ligand>
        <name>[4Fe-4S] cluster</name>
        <dbReference type="ChEBI" id="CHEBI:49883"/>
        <label>2</label>
        <note>4Fe-4S-substrate</note>
    </ligand>
</feature>
<dbReference type="SFLD" id="SFLDG01383">
    <property type="entry name" value="cyclic_pyranopterin_phosphate"/>
    <property type="match status" value="1"/>
</dbReference>
<keyword evidence="2 10" id="KW-0949">S-adenosyl-L-methionine</keyword>
<comment type="catalytic activity">
    <reaction evidence="10">
        <text>GTP + AH2 + S-adenosyl-L-methionine = (8S)-3',8-cyclo-7,8-dihydroguanosine 5'-triphosphate + 5'-deoxyadenosine + L-methionine + A + H(+)</text>
        <dbReference type="Rhea" id="RHEA:49576"/>
        <dbReference type="ChEBI" id="CHEBI:13193"/>
        <dbReference type="ChEBI" id="CHEBI:15378"/>
        <dbReference type="ChEBI" id="CHEBI:17319"/>
        <dbReference type="ChEBI" id="CHEBI:17499"/>
        <dbReference type="ChEBI" id="CHEBI:37565"/>
        <dbReference type="ChEBI" id="CHEBI:57844"/>
        <dbReference type="ChEBI" id="CHEBI:59789"/>
        <dbReference type="ChEBI" id="CHEBI:131766"/>
        <dbReference type="EC" id="4.1.99.22"/>
    </reaction>
</comment>
<keyword evidence="14" id="KW-1185">Reference proteome</keyword>
<feature type="binding site" evidence="10">
    <location>
        <position position="47"/>
    </location>
    <ligand>
        <name>[4Fe-4S] cluster</name>
        <dbReference type="ChEBI" id="CHEBI:49883"/>
        <label>1</label>
        <note>4Fe-4S-S-AdoMet</note>
    </ligand>
</feature>
<dbReference type="SFLD" id="SFLDG01067">
    <property type="entry name" value="SPASM/twitch_domain_containing"/>
    <property type="match status" value="1"/>
</dbReference>
<dbReference type="Pfam" id="PF06463">
    <property type="entry name" value="Mob_synth_C"/>
    <property type="match status" value="1"/>
</dbReference>
<dbReference type="InterPro" id="IPR040064">
    <property type="entry name" value="MoaA-like"/>
</dbReference>
<dbReference type="SMART" id="SM00729">
    <property type="entry name" value="Elp3"/>
    <property type="match status" value="1"/>
</dbReference>
<evidence type="ECO:0000256" key="9">
    <source>
        <dbReference type="ARBA" id="ARBA00023239"/>
    </source>
</evidence>
<dbReference type="HAMAP" id="MF_01225_B">
    <property type="entry name" value="MoaA_B"/>
    <property type="match status" value="1"/>
</dbReference>
<feature type="binding site" evidence="10">
    <location>
        <position position="53"/>
    </location>
    <ligand>
        <name>S-adenosyl-L-methionine</name>
        <dbReference type="ChEBI" id="CHEBI:59789"/>
    </ligand>
</feature>
<feature type="binding site" evidence="10">
    <location>
        <position position="90"/>
    </location>
    <ligand>
        <name>GTP</name>
        <dbReference type="ChEBI" id="CHEBI:37565"/>
    </ligand>
</feature>
<accession>A0ABR8UYK8</accession>
<dbReference type="SUPFAM" id="SSF102114">
    <property type="entry name" value="Radical SAM enzymes"/>
    <property type="match status" value="1"/>
</dbReference>
<keyword evidence="3 10" id="KW-0479">Metal-binding</keyword>
<feature type="binding site" evidence="10">
    <location>
        <position position="215"/>
    </location>
    <ligand>
        <name>S-adenosyl-L-methionine</name>
        <dbReference type="ChEBI" id="CHEBI:59789"/>
    </ligand>
</feature>
<dbReference type="EC" id="4.1.99.22" evidence="10"/>
<comment type="function">
    <text evidence="10">Catalyzes the cyclization of GTP to (8S)-3',8-cyclo-7,8-dihydroguanosine 5'-triphosphate.</text>
</comment>
<evidence type="ECO:0000313" key="13">
    <source>
        <dbReference type="EMBL" id="MBD7997624.1"/>
    </source>
</evidence>
<feature type="binding site" evidence="10">
    <location>
        <position position="94"/>
    </location>
    <ligand>
        <name>S-adenosyl-L-methionine</name>
        <dbReference type="ChEBI" id="CHEBI:59789"/>
    </ligand>
</feature>
<evidence type="ECO:0000256" key="2">
    <source>
        <dbReference type="ARBA" id="ARBA00022691"/>
    </source>
</evidence>
<evidence type="ECO:0000256" key="7">
    <source>
        <dbReference type="ARBA" id="ARBA00023134"/>
    </source>
</evidence>